<reference evidence="1" key="1">
    <citation type="submission" date="2021-05" db="EMBL/GenBank/DDBJ databases">
        <authorList>
            <person name="Pan Q."/>
            <person name="Jouanno E."/>
            <person name="Zahm M."/>
            <person name="Klopp C."/>
            <person name="Cabau C."/>
            <person name="Louis A."/>
            <person name="Berthelot C."/>
            <person name="Parey E."/>
            <person name="Roest Crollius H."/>
            <person name="Montfort J."/>
            <person name="Robinson-Rechavi M."/>
            <person name="Bouchez O."/>
            <person name="Lampietro C."/>
            <person name="Lopez Roques C."/>
            <person name="Donnadieu C."/>
            <person name="Postlethwait J."/>
            <person name="Bobe J."/>
            <person name="Dillon D."/>
            <person name="Chandos A."/>
            <person name="von Hippel F."/>
            <person name="Guiguen Y."/>
        </authorList>
    </citation>
    <scope>NUCLEOTIDE SEQUENCE</scope>
    <source>
        <strain evidence="1">YG-Jan2019</strain>
    </source>
</reference>
<keyword evidence="2" id="KW-1185">Reference proteome</keyword>
<protein>
    <submittedName>
        <fullName evidence="1">Uncharacterized protein</fullName>
    </submittedName>
</protein>
<sequence>MKPPSRLRIKPTRFIKKTDTTVTKRKPKFACAGWSRTEQQVLLRCLNKQRKTTAGIHGAIDLEALQAKLPKRSTEEIQSQLECLMMHVLRSVVIQVKSQWSEEKRSMKPIQRWVELAHDMAGALEEPITSAFAQMLVISATEPGSLKNSDPPRDGYISMPLSSNLKTIPARPIPIPISVMSPVCTGASISPIDTTSKSGGNTSRVPSTHQSSQPAGTFSPVVGGVSTQQLPLSASSSSTSSGLAVAGTRPTYQHTGTGLRRSKHEEWNTPRYTGLGCIVDFEKIYRFISSVHIQTECFKLTTMESAIVLDLLMSLPEELPLLDCARLQHHLLQVHERFSAPVPKAAQGQFESLNEKGTKAGDQQRPVGHQGGTNEAETPVVVTTHSGEEVSDPASAPIETRPKSQVDGEPGVSKRGIPDGQGSNGTESSLTNHDAASTTASANPGTGSSDFNAKDETFAFSQANGHAQGQTLLTNDAAVKSGKANQRKSDWEKTGLCPLNPFMVPLKLLARRKVQPVEEVGLH</sequence>
<dbReference type="Proteomes" id="UP001157502">
    <property type="component" value="Chromosome 8"/>
</dbReference>
<accession>A0ACC2GW35</accession>
<organism evidence="1 2">
    <name type="scientific">Dallia pectoralis</name>
    <name type="common">Alaska blackfish</name>
    <dbReference type="NCBI Taxonomy" id="75939"/>
    <lineage>
        <taxon>Eukaryota</taxon>
        <taxon>Metazoa</taxon>
        <taxon>Chordata</taxon>
        <taxon>Craniata</taxon>
        <taxon>Vertebrata</taxon>
        <taxon>Euteleostomi</taxon>
        <taxon>Actinopterygii</taxon>
        <taxon>Neopterygii</taxon>
        <taxon>Teleostei</taxon>
        <taxon>Protacanthopterygii</taxon>
        <taxon>Esociformes</taxon>
        <taxon>Umbridae</taxon>
        <taxon>Dallia</taxon>
    </lineage>
</organism>
<evidence type="ECO:0000313" key="1">
    <source>
        <dbReference type="EMBL" id="KAJ8007740.1"/>
    </source>
</evidence>
<proteinExistence type="predicted"/>
<name>A0ACC2GW35_DALPE</name>
<evidence type="ECO:0000313" key="2">
    <source>
        <dbReference type="Proteomes" id="UP001157502"/>
    </source>
</evidence>
<dbReference type="EMBL" id="CM055735">
    <property type="protein sequence ID" value="KAJ8007740.1"/>
    <property type="molecule type" value="Genomic_DNA"/>
</dbReference>
<gene>
    <name evidence="1" type="ORF">DPEC_G00097350</name>
</gene>
<comment type="caution">
    <text evidence="1">The sequence shown here is derived from an EMBL/GenBank/DDBJ whole genome shotgun (WGS) entry which is preliminary data.</text>
</comment>